<dbReference type="SMART" id="SM01014">
    <property type="entry name" value="ARID"/>
    <property type="match status" value="1"/>
</dbReference>
<dbReference type="PANTHER" id="PTHR10694:SF33">
    <property type="entry name" value="LYSINE-SPECIFIC DEMETHYLASE 5"/>
    <property type="match status" value="1"/>
</dbReference>
<evidence type="ECO:0000313" key="13">
    <source>
        <dbReference type="EMBL" id="KKY32652.1"/>
    </source>
</evidence>
<dbReference type="InterPro" id="IPR003349">
    <property type="entry name" value="JmjN"/>
</dbReference>
<feature type="region of interest" description="Disordered" evidence="8">
    <location>
        <begin position="1061"/>
        <end position="1202"/>
    </location>
</feature>
<dbReference type="PROSITE" id="PS51183">
    <property type="entry name" value="JMJN"/>
    <property type="match status" value="1"/>
</dbReference>
<keyword evidence="14" id="KW-1185">Reference proteome</keyword>
<organism evidence="13 14">
    <name type="scientific">Diaporthe ampelina</name>
    <dbReference type="NCBI Taxonomy" id="1214573"/>
    <lineage>
        <taxon>Eukaryota</taxon>
        <taxon>Fungi</taxon>
        <taxon>Dikarya</taxon>
        <taxon>Ascomycota</taxon>
        <taxon>Pezizomycotina</taxon>
        <taxon>Sordariomycetes</taxon>
        <taxon>Sordariomycetidae</taxon>
        <taxon>Diaporthales</taxon>
        <taxon>Diaporthaceae</taxon>
        <taxon>Diaporthe</taxon>
    </lineage>
</organism>
<dbReference type="InterPro" id="IPR001965">
    <property type="entry name" value="Znf_PHD"/>
</dbReference>
<dbReference type="CDD" id="cd16100">
    <property type="entry name" value="ARID"/>
    <property type="match status" value="1"/>
</dbReference>
<feature type="domain" description="PHD-type" evidence="9">
    <location>
        <begin position="879"/>
        <end position="928"/>
    </location>
</feature>
<dbReference type="SUPFAM" id="SSF57903">
    <property type="entry name" value="FYVE/PHD zinc finger"/>
    <property type="match status" value="1"/>
</dbReference>
<keyword evidence="3 7" id="KW-0863">Zinc-finger</keyword>
<dbReference type="InterPro" id="IPR013637">
    <property type="entry name" value="Lys_sp_deMease-like_dom"/>
</dbReference>
<dbReference type="InterPro" id="IPR036431">
    <property type="entry name" value="ARID_dom_sf"/>
</dbReference>
<dbReference type="FunFam" id="3.30.40.10:FF:000322">
    <property type="entry name" value="PHD transcription factor (Rum1)"/>
    <property type="match status" value="1"/>
</dbReference>
<dbReference type="SUPFAM" id="SSF46774">
    <property type="entry name" value="ARID-like"/>
    <property type="match status" value="1"/>
</dbReference>
<comment type="caution">
    <text evidence="13">The sequence shown here is derived from an EMBL/GenBank/DDBJ whole genome shotgun (WGS) entry which is preliminary data.</text>
</comment>
<comment type="subcellular location">
    <subcellularLocation>
        <location evidence="1">Nucleus</location>
    </subcellularLocation>
</comment>
<dbReference type="STRING" id="1214573.A0A0G2FDI1"/>
<feature type="domain" description="JmjC" evidence="12">
    <location>
        <begin position="338"/>
        <end position="493"/>
    </location>
</feature>
<dbReference type="GO" id="GO:0005634">
    <property type="term" value="C:nucleus"/>
    <property type="evidence" value="ECO:0007669"/>
    <property type="project" value="UniProtKB-SubCell"/>
</dbReference>
<evidence type="ECO:0000259" key="12">
    <source>
        <dbReference type="PROSITE" id="PS51184"/>
    </source>
</evidence>
<dbReference type="Pfam" id="PF08429">
    <property type="entry name" value="PLU-1"/>
    <property type="match status" value="1"/>
</dbReference>
<feature type="domain" description="JmjN" evidence="11">
    <location>
        <begin position="36"/>
        <end position="77"/>
    </location>
</feature>
<feature type="compositionally biased region" description="Low complexity" evidence="8">
    <location>
        <begin position="1129"/>
        <end position="1146"/>
    </location>
</feature>
<evidence type="ECO:0000256" key="2">
    <source>
        <dbReference type="ARBA" id="ARBA00022723"/>
    </source>
</evidence>
<evidence type="ECO:0000256" key="7">
    <source>
        <dbReference type="PROSITE-ProRule" id="PRU00146"/>
    </source>
</evidence>
<dbReference type="PROSITE" id="PS51011">
    <property type="entry name" value="ARID"/>
    <property type="match status" value="1"/>
</dbReference>
<gene>
    <name evidence="13" type="ORF">UCDDA912_g07358</name>
</gene>
<dbReference type="GO" id="GO:0034647">
    <property type="term" value="F:histone H3K4me/H3K4me2/H3K4me3 demethylase activity"/>
    <property type="evidence" value="ECO:0007669"/>
    <property type="project" value="TreeGrafter"/>
</dbReference>
<dbReference type="InterPro" id="IPR001606">
    <property type="entry name" value="ARID_dom"/>
</dbReference>
<sequence length="1326" mass="150658">MTSLPLDLSSVERRGLPTAPKEPVKKTGRIYDLEDAPVYQPTEEEWKDPMEYIRKITPEAKNYGLCKIIPPDSWDPDFAIDTEHRDFTSALENKISILLKANGGHMVRMPYVDKRPLDLWRLKKAVESRGGFEKVCRSKKWAEIGRDLGYSGKIMSSLSTSLKNSYQKWLCPENGFDKDEDNGSRRSKRLKKEAVPTVAGSHMSMFRPMPRLSPREDTSGPGEKCTHCGKAEETGFLAVCESCLVGDGQFGFEEGGLYSLRQFQEKAADFKQGYFEKRMPFDTVLGCARPVTEDDVEREFWRLVTDVDEEVQVEYGADIHCTTHGSGFPTVEKHPTNPYSTDPWNLNILPYHHESLFRHIKSDISGMTVPWVYVGMIFSTFCYHNEDHYAYSANYQHFGATKTWYGIPAEDTEKFEKAMKEAVPELFETNPDLLFQLVTLLTPDQLKKAGDHELIFRKSDEVITATSKKVSEKANVPEAWEDKYDKVLDEEATPSLKTLRNLLNEGERIPYELKTLPLLRAFVDRCNRWVEEATNYTIRKQQNRRKNEKAWQTGLRKSIGSAYQDEKEREMRKAENINRLLREAEQIGFDCPEIQLLQDRADAIRTFQENARNVINQPSMHQVEAVEELLEEGNGFNVDLEEMEKLSKVLDKLKWNQKAEANRSVFMSSQEVADLVEEARRSGIGPYNDHLSFYVEQLTAGFQWEKKAKEIIEADIIHYPQLEALSQQAMQNLLPVSAEVLAQVDQILHKQREALRQIADLNARTRNEDLRKRPRYTEVADIMKMVEDLQSKPPGTLDLEKEQRRHEDWMRKGKKLFGKTNAPLHILKSHMEYVLERNLDCFDITKDKPRLPAEPASREPTPEKEKNAAYRWDDPKFREVFCICRRIEAGMMIECELCHEWYHGKCLKIARGKVKEEDKYTCPICDWRVKIPRDAARPRLEDLLDWDEEIPNLPFQPEEETVLKQIIDNAQTFRNHIQSFCNPVLSTRNEAETQRFYLRKIEGAEILLANETNFFRQELHKWHPVAPNPPPVIEVSKSTRKPRPTKLDKLLLQHGVTNVEDLPEHVKSKGLSLKRKRQNAEMAAQAHQQAVAGSSTAGPATSPGVNSYASYYQRGTSSQPQTPGLSIASSSHAHPSRGPGSSSSSTHHGHPYGRADSNGPVIRPENMDLDSTNANIHPNFFLPSGGGPQIMADSSSGPSLEDRLLRGQPEDSTLKDYMATEAGQQTALEMLSKTQEGRRKAEEIFGLGAFDAGRAAMSGPDDAGIDDGAVDQMFADMVNQDDEDELKIKGKGTAGKGGSSNTDEEKITAESLENERNGLDALLDGD</sequence>
<keyword evidence="5" id="KW-0408">Iron</keyword>
<evidence type="ECO:0000259" key="10">
    <source>
        <dbReference type="PROSITE" id="PS51011"/>
    </source>
</evidence>
<dbReference type="CDD" id="cd15518">
    <property type="entry name" value="PHD_Ecm5p_Lid2p_like"/>
    <property type="match status" value="1"/>
</dbReference>
<keyword evidence="6" id="KW-0539">Nucleus</keyword>
<evidence type="ECO:0000259" key="11">
    <source>
        <dbReference type="PROSITE" id="PS51183"/>
    </source>
</evidence>
<dbReference type="GO" id="GO:0003677">
    <property type="term" value="F:DNA binding"/>
    <property type="evidence" value="ECO:0007669"/>
    <property type="project" value="InterPro"/>
</dbReference>
<evidence type="ECO:0000256" key="8">
    <source>
        <dbReference type="SAM" id="MobiDB-lite"/>
    </source>
</evidence>
<dbReference type="PANTHER" id="PTHR10694">
    <property type="entry name" value="LYSINE-SPECIFIC DEMETHYLASE"/>
    <property type="match status" value="1"/>
</dbReference>
<evidence type="ECO:0000256" key="1">
    <source>
        <dbReference type="ARBA" id="ARBA00004123"/>
    </source>
</evidence>
<dbReference type="InterPro" id="IPR011011">
    <property type="entry name" value="Znf_FYVE_PHD"/>
</dbReference>
<dbReference type="SMART" id="SM00249">
    <property type="entry name" value="PHD"/>
    <property type="match status" value="1"/>
</dbReference>
<feature type="region of interest" description="Disordered" evidence="8">
    <location>
        <begin position="177"/>
        <end position="196"/>
    </location>
</feature>
<dbReference type="Gene3D" id="2.60.120.650">
    <property type="entry name" value="Cupin"/>
    <property type="match status" value="1"/>
</dbReference>
<protein>
    <submittedName>
        <fullName evidence="13">Putative lid2 complex component lid2</fullName>
    </submittedName>
</protein>
<dbReference type="EMBL" id="LCUC01000292">
    <property type="protein sequence ID" value="KKY32652.1"/>
    <property type="molecule type" value="Genomic_DNA"/>
</dbReference>
<dbReference type="PROSITE" id="PS51184">
    <property type="entry name" value="JMJC"/>
    <property type="match status" value="1"/>
</dbReference>
<accession>A0A0G2FDI1</accession>
<reference evidence="13 14" key="2">
    <citation type="submission" date="2015-05" db="EMBL/GenBank/DDBJ databases">
        <authorList>
            <person name="Morales-Cruz A."/>
            <person name="Amrine K.C."/>
            <person name="Cantu D."/>
        </authorList>
    </citation>
    <scope>NUCLEOTIDE SEQUENCE [LARGE SCALE GENOMIC DNA]</scope>
    <source>
        <strain evidence="13">DA912</strain>
    </source>
</reference>
<evidence type="ECO:0000313" key="14">
    <source>
        <dbReference type="Proteomes" id="UP000034680"/>
    </source>
</evidence>
<dbReference type="SMART" id="SM00501">
    <property type="entry name" value="BRIGHT"/>
    <property type="match status" value="1"/>
</dbReference>
<feature type="compositionally biased region" description="Basic and acidic residues" evidence="8">
    <location>
        <begin position="1303"/>
        <end position="1318"/>
    </location>
</feature>
<dbReference type="InterPro" id="IPR013083">
    <property type="entry name" value="Znf_RING/FYVE/PHD"/>
</dbReference>
<dbReference type="InterPro" id="IPR003347">
    <property type="entry name" value="JmjC_dom"/>
</dbReference>
<dbReference type="GO" id="GO:0000785">
    <property type="term" value="C:chromatin"/>
    <property type="evidence" value="ECO:0007669"/>
    <property type="project" value="TreeGrafter"/>
</dbReference>
<dbReference type="Pfam" id="PF00628">
    <property type="entry name" value="PHD"/>
    <property type="match status" value="1"/>
</dbReference>
<evidence type="ECO:0000256" key="6">
    <source>
        <dbReference type="ARBA" id="ARBA00023242"/>
    </source>
</evidence>
<feature type="compositionally biased region" description="Polar residues" evidence="8">
    <location>
        <begin position="1086"/>
        <end position="1128"/>
    </location>
</feature>
<dbReference type="SUPFAM" id="SSF51197">
    <property type="entry name" value="Clavaminate synthase-like"/>
    <property type="match status" value="1"/>
</dbReference>
<dbReference type="PROSITE" id="PS01359">
    <property type="entry name" value="ZF_PHD_1"/>
    <property type="match status" value="1"/>
</dbReference>
<dbReference type="SMART" id="SM00558">
    <property type="entry name" value="JmjC"/>
    <property type="match status" value="1"/>
</dbReference>
<name>A0A0G2FDI1_9PEZI</name>
<dbReference type="Gene3D" id="1.10.150.60">
    <property type="entry name" value="ARID DNA-binding domain"/>
    <property type="match status" value="1"/>
</dbReference>
<evidence type="ECO:0000256" key="5">
    <source>
        <dbReference type="ARBA" id="ARBA00023004"/>
    </source>
</evidence>
<feature type="region of interest" description="Disordered" evidence="8">
    <location>
        <begin position="1281"/>
        <end position="1326"/>
    </location>
</feature>
<dbReference type="OrthoDB" id="1678912at2759"/>
<dbReference type="Gene3D" id="3.30.40.10">
    <property type="entry name" value="Zinc/RING finger domain, C3HC4 (zinc finger)"/>
    <property type="match status" value="1"/>
</dbReference>
<evidence type="ECO:0000259" key="9">
    <source>
        <dbReference type="PROSITE" id="PS50016"/>
    </source>
</evidence>
<dbReference type="PROSITE" id="PS50016">
    <property type="entry name" value="ZF_PHD_2"/>
    <property type="match status" value="1"/>
</dbReference>
<dbReference type="Proteomes" id="UP000034680">
    <property type="component" value="Unassembled WGS sequence"/>
</dbReference>
<dbReference type="GO" id="GO:0006355">
    <property type="term" value="P:regulation of DNA-templated transcription"/>
    <property type="evidence" value="ECO:0007669"/>
    <property type="project" value="TreeGrafter"/>
</dbReference>
<evidence type="ECO:0000256" key="3">
    <source>
        <dbReference type="ARBA" id="ARBA00022771"/>
    </source>
</evidence>
<dbReference type="InterPro" id="IPR019786">
    <property type="entry name" value="Zinc_finger_PHD-type_CS"/>
</dbReference>
<dbReference type="Pfam" id="PF02373">
    <property type="entry name" value="JmjC"/>
    <property type="match status" value="1"/>
</dbReference>
<reference evidence="13 14" key="1">
    <citation type="submission" date="2015-05" db="EMBL/GenBank/DDBJ databases">
        <title>Distinctive expansion of gene families associated with plant cell wall degradation and secondary metabolism in the genomes of grapevine trunk pathogens.</title>
        <authorList>
            <person name="Lawrence D.P."/>
            <person name="Travadon R."/>
            <person name="Rolshausen P.E."/>
            <person name="Baumgartner K."/>
        </authorList>
    </citation>
    <scope>NUCLEOTIDE SEQUENCE [LARGE SCALE GENOMIC DNA]</scope>
    <source>
        <strain evidence="13">DA912</strain>
    </source>
</reference>
<dbReference type="Pfam" id="PF02375">
    <property type="entry name" value="JmjN"/>
    <property type="match status" value="1"/>
</dbReference>
<proteinExistence type="predicted"/>
<dbReference type="InterPro" id="IPR019787">
    <property type="entry name" value="Znf_PHD-finger"/>
</dbReference>
<dbReference type="SMART" id="SM00545">
    <property type="entry name" value="JmjN"/>
    <property type="match status" value="1"/>
</dbReference>
<keyword evidence="2" id="KW-0479">Metal-binding</keyword>
<keyword evidence="4" id="KW-0862">Zinc</keyword>
<evidence type="ECO:0000256" key="4">
    <source>
        <dbReference type="ARBA" id="ARBA00022833"/>
    </source>
</evidence>
<feature type="region of interest" description="Disordered" evidence="8">
    <location>
        <begin position="1"/>
        <end position="23"/>
    </location>
</feature>
<feature type="domain" description="ARID" evidence="10">
    <location>
        <begin position="85"/>
        <end position="178"/>
    </location>
</feature>
<dbReference type="Pfam" id="PF01388">
    <property type="entry name" value="ARID"/>
    <property type="match status" value="1"/>
</dbReference>
<dbReference type="GO" id="GO:0008270">
    <property type="term" value="F:zinc ion binding"/>
    <property type="evidence" value="ECO:0007669"/>
    <property type="project" value="UniProtKB-KW"/>
</dbReference>